<name>A0ABV8CA79_9PSEU</name>
<comment type="catalytic activity">
    <reaction evidence="6">
        <text>dCMP + ATP = dCDP + ADP</text>
        <dbReference type="Rhea" id="RHEA:25094"/>
        <dbReference type="ChEBI" id="CHEBI:30616"/>
        <dbReference type="ChEBI" id="CHEBI:57566"/>
        <dbReference type="ChEBI" id="CHEBI:58593"/>
        <dbReference type="ChEBI" id="CHEBI:456216"/>
        <dbReference type="EC" id="2.7.4.25"/>
    </reaction>
</comment>
<evidence type="ECO:0000256" key="6">
    <source>
        <dbReference type="ARBA" id="ARBA00047615"/>
    </source>
</evidence>
<evidence type="ECO:0000256" key="1">
    <source>
        <dbReference type="ARBA" id="ARBA00012906"/>
    </source>
</evidence>
<dbReference type="EMBL" id="JBHRZI010000057">
    <property type="protein sequence ID" value="MFC3899042.1"/>
    <property type="molecule type" value="Genomic_DNA"/>
</dbReference>
<proteinExistence type="predicted"/>
<keyword evidence="2" id="KW-0808">Transferase</keyword>
<evidence type="ECO:0000313" key="10">
    <source>
        <dbReference type="Proteomes" id="UP001595690"/>
    </source>
</evidence>
<sequence length="173" mass="19234">MKHSPPRLGTTRLVAVDGPSGAGKSTFAKILAEQLNAQLISTDHFATWDDPTTQWWPRLTQALDAVAQGKTGRYRKTDWSQGFPCVAEGDEVTIGPQGTIILEGFSSARKANATRLSLAIFVDHGDEATRLERAVARDGENQREHFIRWQQYERGWFAVDETKARADYVVTSS</sequence>
<evidence type="ECO:0000259" key="8">
    <source>
        <dbReference type="Pfam" id="PF02224"/>
    </source>
</evidence>
<gene>
    <name evidence="9" type="ORF">ACFOWZ_46890</name>
</gene>
<keyword evidence="5" id="KW-0067">ATP-binding</keyword>
<dbReference type="Gene3D" id="3.40.50.300">
    <property type="entry name" value="P-loop containing nucleotide triphosphate hydrolases"/>
    <property type="match status" value="1"/>
</dbReference>
<accession>A0ABV8CA79</accession>
<evidence type="ECO:0000256" key="4">
    <source>
        <dbReference type="ARBA" id="ARBA00022777"/>
    </source>
</evidence>
<comment type="caution">
    <text evidence="9">The sequence shown here is derived from an EMBL/GenBank/DDBJ whole genome shotgun (WGS) entry which is preliminary data.</text>
</comment>
<dbReference type="RefSeq" id="WP_382381010.1">
    <property type="nucleotide sequence ID" value="NZ_JBHRZI010000057.1"/>
</dbReference>
<keyword evidence="3" id="KW-0547">Nucleotide-binding</keyword>
<dbReference type="Proteomes" id="UP001595690">
    <property type="component" value="Unassembled WGS sequence"/>
</dbReference>
<evidence type="ECO:0000256" key="5">
    <source>
        <dbReference type="ARBA" id="ARBA00022840"/>
    </source>
</evidence>
<organism evidence="9 10">
    <name type="scientific">Lentzea rhizosphaerae</name>
    <dbReference type="NCBI Taxonomy" id="2041025"/>
    <lineage>
        <taxon>Bacteria</taxon>
        <taxon>Bacillati</taxon>
        <taxon>Actinomycetota</taxon>
        <taxon>Actinomycetes</taxon>
        <taxon>Pseudonocardiales</taxon>
        <taxon>Pseudonocardiaceae</taxon>
        <taxon>Lentzea</taxon>
    </lineage>
</organism>
<feature type="domain" description="Cytidylate kinase" evidence="8">
    <location>
        <begin position="14"/>
        <end position="44"/>
    </location>
</feature>
<keyword evidence="4 9" id="KW-0418">Kinase</keyword>
<evidence type="ECO:0000256" key="3">
    <source>
        <dbReference type="ARBA" id="ARBA00022741"/>
    </source>
</evidence>
<evidence type="ECO:0000256" key="7">
    <source>
        <dbReference type="ARBA" id="ARBA00048478"/>
    </source>
</evidence>
<dbReference type="GO" id="GO:0016301">
    <property type="term" value="F:kinase activity"/>
    <property type="evidence" value="ECO:0007669"/>
    <property type="project" value="UniProtKB-KW"/>
</dbReference>
<dbReference type="SUPFAM" id="SSF52540">
    <property type="entry name" value="P-loop containing nucleoside triphosphate hydrolases"/>
    <property type="match status" value="1"/>
</dbReference>
<evidence type="ECO:0000313" key="9">
    <source>
        <dbReference type="EMBL" id="MFC3899042.1"/>
    </source>
</evidence>
<reference evidence="10" key="1">
    <citation type="journal article" date="2019" name="Int. J. Syst. Evol. Microbiol.">
        <title>The Global Catalogue of Microorganisms (GCM) 10K type strain sequencing project: providing services to taxonomists for standard genome sequencing and annotation.</title>
        <authorList>
            <consortium name="The Broad Institute Genomics Platform"/>
            <consortium name="The Broad Institute Genome Sequencing Center for Infectious Disease"/>
            <person name="Wu L."/>
            <person name="Ma J."/>
        </authorList>
    </citation>
    <scope>NUCLEOTIDE SEQUENCE [LARGE SCALE GENOMIC DNA]</scope>
    <source>
        <strain evidence="10">CGMCC 4.7405</strain>
    </source>
</reference>
<evidence type="ECO:0000256" key="2">
    <source>
        <dbReference type="ARBA" id="ARBA00022679"/>
    </source>
</evidence>
<dbReference type="InterPro" id="IPR027417">
    <property type="entry name" value="P-loop_NTPase"/>
</dbReference>
<dbReference type="InterPro" id="IPR011994">
    <property type="entry name" value="Cytidylate_kinase_dom"/>
</dbReference>
<keyword evidence="10" id="KW-1185">Reference proteome</keyword>
<dbReference type="Pfam" id="PF02224">
    <property type="entry name" value="Cytidylate_kin"/>
    <property type="match status" value="1"/>
</dbReference>
<comment type="catalytic activity">
    <reaction evidence="7">
        <text>CMP + ATP = CDP + ADP</text>
        <dbReference type="Rhea" id="RHEA:11600"/>
        <dbReference type="ChEBI" id="CHEBI:30616"/>
        <dbReference type="ChEBI" id="CHEBI:58069"/>
        <dbReference type="ChEBI" id="CHEBI:60377"/>
        <dbReference type="ChEBI" id="CHEBI:456216"/>
        <dbReference type="EC" id="2.7.4.25"/>
    </reaction>
</comment>
<dbReference type="EC" id="2.7.4.25" evidence="1"/>
<protein>
    <recommendedName>
        <fullName evidence="1">(d)CMP kinase</fullName>
        <ecNumber evidence="1">2.7.4.25</ecNumber>
    </recommendedName>
</protein>